<dbReference type="Gene3D" id="3.10.450.50">
    <property type="match status" value="1"/>
</dbReference>
<evidence type="ECO:0000259" key="2">
    <source>
        <dbReference type="Pfam" id="PF14534"/>
    </source>
</evidence>
<keyword evidence="1" id="KW-0732">Signal</keyword>
<dbReference type="Pfam" id="PF14534">
    <property type="entry name" value="DUF4440"/>
    <property type="match status" value="1"/>
</dbReference>
<dbReference type="InterPro" id="IPR032710">
    <property type="entry name" value="NTF2-like_dom_sf"/>
</dbReference>
<dbReference type="EMBL" id="VCEI01000031">
    <property type="protein sequence ID" value="TLU89164.1"/>
    <property type="molecule type" value="Genomic_DNA"/>
</dbReference>
<reference evidence="3 4" key="1">
    <citation type="submission" date="2019-05" db="EMBL/GenBank/DDBJ databases">
        <authorList>
            <person name="Qu J.-H."/>
        </authorList>
    </citation>
    <scope>NUCLEOTIDE SEQUENCE [LARGE SCALE GENOMIC DNA]</scope>
    <source>
        <strain evidence="3 4">Z12</strain>
    </source>
</reference>
<dbReference type="InterPro" id="IPR027843">
    <property type="entry name" value="DUF4440"/>
</dbReference>
<gene>
    <name evidence="3" type="ORF">FEM55_24070</name>
</gene>
<evidence type="ECO:0000313" key="3">
    <source>
        <dbReference type="EMBL" id="TLU89164.1"/>
    </source>
</evidence>
<comment type="caution">
    <text evidence="3">The sequence shown here is derived from an EMBL/GenBank/DDBJ whole genome shotgun (WGS) entry which is preliminary data.</text>
</comment>
<proteinExistence type="predicted"/>
<name>A0A5R9K688_9BACT</name>
<dbReference type="SUPFAM" id="SSF54427">
    <property type="entry name" value="NTF2-like"/>
    <property type="match status" value="1"/>
</dbReference>
<dbReference type="Proteomes" id="UP000309788">
    <property type="component" value="Unassembled WGS sequence"/>
</dbReference>
<dbReference type="AlphaFoldDB" id="A0A5R9K688"/>
<keyword evidence="4" id="KW-1185">Reference proteome</keyword>
<dbReference type="RefSeq" id="WP_138283876.1">
    <property type="nucleotide sequence ID" value="NZ_BMGE01000004.1"/>
</dbReference>
<feature type="domain" description="DUF4440" evidence="2">
    <location>
        <begin position="33"/>
        <end position="134"/>
    </location>
</feature>
<protein>
    <submittedName>
        <fullName evidence="3">Nuclear transport factor 2 family protein</fullName>
    </submittedName>
</protein>
<sequence length="143" mass="15400">MKSILLAFAFSIAALLTNAQTGALPIDGTDCSNLFFKALLEEDAGSLENLVSADFTVTDFQGQTVNGNQFQEAFSQGIIVIESGMLSGTMTRTYNNVAVVTGRWNVSAKLANNRYQGEMSYMSVCVKSGGIWKVTAVQLTPIR</sequence>
<feature type="signal peptide" evidence="1">
    <location>
        <begin position="1"/>
        <end position="19"/>
    </location>
</feature>
<dbReference type="OrthoDB" id="956964at2"/>
<evidence type="ECO:0000256" key="1">
    <source>
        <dbReference type="SAM" id="SignalP"/>
    </source>
</evidence>
<accession>A0A5R9K688</accession>
<feature type="chain" id="PRO_5024367895" evidence="1">
    <location>
        <begin position="20"/>
        <end position="143"/>
    </location>
</feature>
<organism evidence="3 4">
    <name type="scientific">Dyadobacter sediminis</name>
    <dbReference type="NCBI Taxonomy" id="1493691"/>
    <lineage>
        <taxon>Bacteria</taxon>
        <taxon>Pseudomonadati</taxon>
        <taxon>Bacteroidota</taxon>
        <taxon>Cytophagia</taxon>
        <taxon>Cytophagales</taxon>
        <taxon>Spirosomataceae</taxon>
        <taxon>Dyadobacter</taxon>
    </lineage>
</organism>
<evidence type="ECO:0000313" key="4">
    <source>
        <dbReference type="Proteomes" id="UP000309788"/>
    </source>
</evidence>